<dbReference type="AlphaFoldDB" id="A0A328FEG7"/>
<evidence type="ECO:0000313" key="17">
    <source>
        <dbReference type="Proteomes" id="UP000248798"/>
    </source>
</evidence>
<dbReference type="InterPro" id="IPR026019">
    <property type="entry name" value="Ribul_P_3_epim"/>
</dbReference>
<dbReference type="InterPro" id="IPR000056">
    <property type="entry name" value="Ribul_P_3_epim-like"/>
</dbReference>
<feature type="binding site" evidence="10 13">
    <location>
        <position position="174"/>
    </location>
    <ligand>
        <name>a divalent metal cation</name>
        <dbReference type="ChEBI" id="CHEBI:60240"/>
    </ligand>
</feature>
<organism evidence="16 17">
    <name type="scientific">Desulfobacter hydrogenophilus</name>
    <dbReference type="NCBI Taxonomy" id="2291"/>
    <lineage>
        <taxon>Bacteria</taxon>
        <taxon>Pseudomonadati</taxon>
        <taxon>Thermodesulfobacteriota</taxon>
        <taxon>Desulfobacteria</taxon>
        <taxon>Desulfobacterales</taxon>
        <taxon>Desulfobacteraceae</taxon>
        <taxon>Desulfobacter</taxon>
    </lineage>
</organism>
<comment type="cofactor">
    <cofactor evidence="2">
        <name>Mn(2+)</name>
        <dbReference type="ChEBI" id="CHEBI:29035"/>
    </cofactor>
</comment>
<proteinExistence type="inferred from homology"/>
<dbReference type="EMBL" id="QLNI01000027">
    <property type="protein sequence ID" value="RAM01455.1"/>
    <property type="molecule type" value="Genomic_DNA"/>
</dbReference>
<dbReference type="GO" id="GO:0046872">
    <property type="term" value="F:metal ion binding"/>
    <property type="evidence" value="ECO:0007669"/>
    <property type="project" value="UniProtKB-UniRule"/>
</dbReference>
<feature type="binding site" evidence="10 14">
    <location>
        <begin position="141"/>
        <end position="144"/>
    </location>
    <ligand>
        <name>substrate</name>
    </ligand>
</feature>
<dbReference type="RefSeq" id="WP_111957698.1">
    <property type="nucleotide sequence ID" value="NZ_CP036313.1"/>
</dbReference>
<dbReference type="EMBL" id="CP036313">
    <property type="protein sequence ID" value="QBH14489.1"/>
    <property type="molecule type" value="Genomic_DNA"/>
</dbReference>
<evidence type="ECO:0000256" key="6">
    <source>
        <dbReference type="ARBA" id="ARBA00009541"/>
    </source>
</evidence>
<evidence type="ECO:0000256" key="12">
    <source>
        <dbReference type="PIRSR" id="PIRSR001461-1"/>
    </source>
</evidence>
<comment type="cofactor">
    <cofactor evidence="10 13">
        <name>a divalent metal cation</name>
        <dbReference type="ChEBI" id="CHEBI:60240"/>
    </cofactor>
    <text evidence="10 13">Binds 1 divalent metal cation per subunit.</text>
</comment>
<dbReference type="OrthoDB" id="1645589at2"/>
<evidence type="ECO:0000313" key="16">
    <source>
        <dbReference type="EMBL" id="RAM01455.1"/>
    </source>
</evidence>
<dbReference type="InterPro" id="IPR013785">
    <property type="entry name" value="Aldolase_TIM"/>
</dbReference>
<evidence type="ECO:0000256" key="3">
    <source>
        <dbReference type="ARBA" id="ARBA00001941"/>
    </source>
</evidence>
<dbReference type="EC" id="5.1.3.1" evidence="7 10"/>
<sequence>MTLIAPSILSADFTRLGEEVKAVENAGADWIHIDVMDGQFVPNISYGPIVVKACKQVTDLVLDVHLMIETPDARIPDFAKAGANYISVHAEACPHLHRSLQLIKSLGVKAGVALNPATPLSAIEYVIDMLDFVLIMSVNPGFGGQKFINASLNKIIALSNMLSDAGSNAIIQVDGGVNNDTIEAVTRAGASCFVAGSAIFNTPDYKTTIDGLRKLSDKGKI</sequence>
<comment type="cofactor">
    <cofactor evidence="3">
        <name>Co(2+)</name>
        <dbReference type="ChEBI" id="CHEBI:48828"/>
    </cofactor>
</comment>
<evidence type="ECO:0000256" key="10">
    <source>
        <dbReference type="HAMAP-Rule" id="MF_02227"/>
    </source>
</evidence>
<evidence type="ECO:0000313" key="15">
    <source>
        <dbReference type="EMBL" id="QBH14489.1"/>
    </source>
</evidence>
<dbReference type="Pfam" id="PF00834">
    <property type="entry name" value="Ribul_P_3_epim"/>
    <property type="match status" value="1"/>
</dbReference>
<feature type="active site" description="Proton donor" evidence="10 12">
    <location>
        <position position="174"/>
    </location>
</feature>
<dbReference type="PROSITE" id="PS01085">
    <property type="entry name" value="RIBUL_P_3_EPIMER_1"/>
    <property type="match status" value="1"/>
</dbReference>
<feature type="binding site" evidence="14">
    <location>
        <position position="176"/>
    </location>
    <ligand>
        <name>substrate</name>
    </ligand>
</feature>
<feature type="binding site" evidence="10 13">
    <location>
        <position position="32"/>
    </location>
    <ligand>
        <name>a divalent metal cation</name>
        <dbReference type="ChEBI" id="CHEBI:60240"/>
    </ligand>
</feature>
<dbReference type="HAMAP" id="MF_02227">
    <property type="entry name" value="RPE"/>
    <property type="match status" value="1"/>
</dbReference>
<protein>
    <recommendedName>
        <fullName evidence="7 10">Ribulose-phosphate 3-epimerase</fullName>
        <ecNumber evidence="7 10">5.1.3.1</ecNumber>
    </recommendedName>
</protein>
<evidence type="ECO:0000256" key="1">
    <source>
        <dbReference type="ARBA" id="ARBA00001782"/>
    </source>
</evidence>
<reference evidence="15 18" key="2">
    <citation type="submission" date="2019-02" db="EMBL/GenBank/DDBJ databases">
        <title>Complete genome sequence of Desulfobacter hydrogenophilus AcRS1.</title>
        <authorList>
            <person name="Marietou A."/>
            <person name="Lund M.B."/>
            <person name="Marshall I.P.G."/>
            <person name="Schreiber L."/>
            <person name="Jorgensen B."/>
        </authorList>
    </citation>
    <scope>NUCLEOTIDE SEQUENCE [LARGE SCALE GENOMIC DNA]</scope>
    <source>
        <strain evidence="15 18">AcRS1</strain>
    </source>
</reference>
<keyword evidence="10 11" id="KW-0119">Carbohydrate metabolism</keyword>
<comment type="cofactor">
    <cofactor evidence="5">
        <name>Fe(2+)</name>
        <dbReference type="ChEBI" id="CHEBI:29033"/>
    </cofactor>
</comment>
<dbReference type="NCBIfam" id="TIGR01163">
    <property type="entry name" value="rpe"/>
    <property type="match status" value="1"/>
</dbReference>
<comment type="similarity">
    <text evidence="6 10 11">Belongs to the ribulose-phosphate 3-epimerase family.</text>
</comment>
<comment type="catalytic activity">
    <reaction evidence="1 10 11">
        <text>D-ribulose 5-phosphate = D-xylulose 5-phosphate</text>
        <dbReference type="Rhea" id="RHEA:13677"/>
        <dbReference type="ChEBI" id="CHEBI:57737"/>
        <dbReference type="ChEBI" id="CHEBI:58121"/>
        <dbReference type="EC" id="5.1.3.1"/>
    </reaction>
</comment>
<dbReference type="PROSITE" id="PS01086">
    <property type="entry name" value="RIBUL_P_3_EPIMER_2"/>
    <property type="match status" value="1"/>
</dbReference>
<dbReference type="GO" id="GO:0006098">
    <property type="term" value="P:pentose-phosphate shunt"/>
    <property type="evidence" value="ECO:0007669"/>
    <property type="project" value="UniProtKB-UniRule"/>
</dbReference>
<dbReference type="PIRSF" id="PIRSF001461">
    <property type="entry name" value="RPE"/>
    <property type="match status" value="1"/>
</dbReference>
<feature type="binding site" evidence="10 13">
    <location>
        <position position="34"/>
    </location>
    <ligand>
        <name>a divalent metal cation</name>
        <dbReference type="ChEBI" id="CHEBI:60240"/>
    </ligand>
</feature>
<feature type="binding site" evidence="10 14">
    <location>
        <position position="65"/>
    </location>
    <ligand>
        <name>substrate</name>
    </ligand>
</feature>
<evidence type="ECO:0000256" key="9">
    <source>
        <dbReference type="ARBA" id="ARBA00023235"/>
    </source>
</evidence>
<dbReference type="FunFam" id="3.20.20.70:FF:000004">
    <property type="entry name" value="Ribulose-phosphate 3-epimerase"/>
    <property type="match status" value="1"/>
</dbReference>
<evidence type="ECO:0000256" key="4">
    <source>
        <dbReference type="ARBA" id="ARBA00001947"/>
    </source>
</evidence>
<dbReference type="CDD" id="cd00429">
    <property type="entry name" value="RPE"/>
    <property type="match status" value="1"/>
</dbReference>
<feature type="binding site" evidence="10 14">
    <location>
        <begin position="196"/>
        <end position="197"/>
    </location>
    <ligand>
        <name>substrate</name>
    </ligand>
</feature>
<keyword evidence="9 10" id="KW-0413">Isomerase</keyword>
<gene>
    <name evidence="10" type="primary">rpe</name>
    <name evidence="16" type="ORF">DO021_13945</name>
    <name evidence="15" type="ORF">EYB58_17090</name>
</gene>
<dbReference type="SUPFAM" id="SSF51366">
    <property type="entry name" value="Ribulose-phoshate binding barrel"/>
    <property type="match status" value="1"/>
</dbReference>
<evidence type="ECO:0000256" key="13">
    <source>
        <dbReference type="PIRSR" id="PIRSR001461-2"/>
    </source>
</evidence>
<comment type="function">
    <text evidence="10">Catalyzes the reversible epimerization of D-ribulose 5-phosphate to D-xylulose 5-phosphate.</text>
</comment>
<dbReference type="PANTHER" id="PTHR11749">
    <property type="entry name" value="RIBULOSE-5-PHOSPHATE-3-EPIMERASE"/>
    <property type="match status" value="1"/>
</dbReference>
<keyword evidence="13" id="KW-0862">Zinc</keyword>
<evidence type="ECO:0000256" key="11">
    <source>
        <dbReference type="PIRNR" id="PIRNR001461"/>
    </source>
</evidence>
<evidence type="ECO:0000256" key="2">
    <source>
        <dbReference type="ARBA" id="ARBA00001936"/>
    </source>
</evidence>
<keyword evidence="13" id="KW-0464">Manganese</keyword>
<dbReference type="InterPro" id="IPR011060">
    <property type="entry name" value="RibuloseP-bd_barrel"/>
</dbReference>
<dbReference type="Proteomes" id="UP000248798">
    <property type="component" value="Unassembled WGS sequence"/>
</dbReference>
<feature type="binding site" evidence="10">
    <location>
        <begin position="174"/>
        <end position="176"/>
    </location>
    <ligand>
        <name>substrate</name>
    </ligand>
</feature>
<feature type="active site" description="Proton acceptor" evidence="10 12">
    <location>
        <position position="34"/>
    </location>
</feature>
<dbReference type="Proteomes" id="UP000293902">
    <property type="component" value="Chromosome"/>
</dbReference>
<dbReference type="Gene3D" id="3.20.20.70">
    <property type="entry name" value="Aldolase class I"/>
    <property type="match status" value="1"/>
</dbReference>
<keyword evidence="18" id="KW-1185">Reference proteome</keyword>
<dbReference type="NCBIfam" id="NF004076">
    <property type="entry name" value="PRK05581.1-4"/>
    <property type="match status" value="1"/>
</dbReference>
<evidence type="ECO:0000256" key="8">
    <source>
        <dbReference type="ARBA" id="ARBA00022723"/>
    </source>
</evidence>
<comment type="cofactor">
    <cofactor evidence="4">
        <name>Zn(2+)</name>
        <dbReference type="ChEBI" id="CHEBI:29105"/>
    </cofactor>
</comment>
<dbReference type="GO" id="GO:0019323">
    <property type="term" value="P:pentose catabolic process"/>
    <property type="evidence" value="ECO:0007669"/>
    <property type="project" value="UniProtKB-UniRule"/>
</dbReference>
<accession>A0A328FEG7</accession>
<reference evidence="16 17" key="1">
    <citation type="submission" date="2018-06" db="EMBL/GenBank/DDBJ databases">
        <title>Complete Genome Sequence of Desulfobacter hydrogenophilus (DSM3380).</title>
        <authorList>
            <person name="Marietou A."/>
            <person name="Schreiber L."/>
            <person name="Marshall I."/>
            <person name="Jorgensen B."/>
        </authorList>
    </citation>
    <scope>NUCLEOTIDE SEQUENCE [LARGE SCALE GENOMIC DNA]</scope>
    <source>
        <strain evidence="16 17">DSM 3380</strain>
    </source>
</reference>
<evidence type="ECO:0000313" key="18">
    <source>
        <dbReference type="Proteomes" id="UP000293902"/>
    </source>
</evidence>
<dbReference type="GO" id="GO:0005737">
    <property type="term" value="C:cytoplasm"/>
    <property type="evidence" value="ECO:0007669"/>
    <property type="project" value="UniProtKB-ARBA"/>
</dbReference>
<dbReference type="GO" id="GO:0004750">
    <property type="term" value="F:D-ribulose-phosphate 3-epimerase activity"/>
    <property type="evidence" value="ECO:0007669"/>
    <property type="project" value="UniProtKB-UniRule"/>
</dbReference>
<evidence type="ECO:0000256" key="14">
    <source>
        <dbReference type="PIRSR" id="PIRSR001461-3"/>
    </source>
</evidence>
<feature type="binding site" evidence="10 13">
    <location>
        <position position="65"/>
    </location>
    <ligand>
        <name>a divalent metal cation</name>
        <dbReference type="ChEBI" id="CHEBI:60240"/>
    </ligand>
</feature>
<feature type="binding site" evidence="10 14">
    <location>
        <position position="7"/>
    </location>
    <ligand>
        <name>substrate</name>
    </ligand>
</feature>
<comment type="pathway">
    <text evidence="10">Carbohydrate degradation.</text>
</comment>
<name>A0A328FEG7_9BACT</name>
<keyword evidence="13" id="KW-0170">Cobalt</keyword>
<evidence type="ECO:0000256" key="5">
    <source>
        <dbReference type="ARBA" id="ARBA00001954"/>
    </source>
</evidence>
<evidence type="ECO:0000256" key="7">
    <source>
        <dbReference type="ARBA" id="ARBA00013188"/>
    </source>
</evidence>
<keyword evidence="8 10" id="KW-0479">Metal-binding</keyword>